<proteinExistence type="inferred from homology"/>
<dbReference type="AlphaFoldDB" id="A0A1I1ERH4"/>
<dbReference type="NCBIfam" id="TIGR01163">
    <property type="entry name" value="rpe"/>
    <property type="match status" value="1"/>
</dbReference>
<keyword evidence="16" id="KW-1185">Reference proteome</keyword>
<evidence type="ECO:0000256" key="5">
    <source>
        <dbReference type="ARBA" id="ARBA00001954"/>
    </source>
</evidence>
<dbReference type="HAMAP" id="MF_02227">
    <property type="entry name" value="RPE"/>
    <property type="match status" value="1"/>
</dbReference>
<evidence type="ECO:0000256" key="1">
    <source>
        <dbReference type="ARBA" id="ARBA00001782"/>
    </source>
</evidence>
<evidence type="ECO:0000313" key="16">
    <source>
        <dbReference type="Proteomes" id="UP000199612"/>
    </source>
</evidence>
<feature type="binding site" evidence="14">
    <location>
        <position position="175"/>
    </location>
    <ligand>
        <name>substrate</name>
    </ligand>
</feature>
<feature type="binding site" evidence="10 14">
    <location>
        <position position="64"/>
    </location>
    <ligand>
        <name>substrate</name>
    </ligand>
</feature>
<dbReference type="CDD" id="cd00429">
    <property type="entry name" value="RPE"/>
    <property type="match status" value="1"/>
</dbReference>
<dbReference type="SUPFAM" id="SSF51366">
    <property type="entry name" value="Ribulose-phoshate binding barrel"/>
    <property type="match status" value="1"/>
</dbReference>
<dbReference type="PROSITE" id="PS01086">
    <property type="entry name" value="RIBUL_P_3_EPIMER_2"/>
    <property type="match status" value="1"/>
</dbReference>
<dbReference type="GO" id="GO:0019323">
    <property type="term" value="P:pentose catabolic process"/>
    <property type="evidence" value="ECO:0007669"/>
    <property type="project" value="UniProtKB-UniRule"/>
</dbReference>
<dbReference type="OrthoDB" id="1645589at2"/>
<keyword evidence="9 10" id="KW-0413">Isomerase</keyword>
<dbReference type="Pfam" id="PF00834">
    <property type="entry name" value="Ribul_P_3_epim"/>
    <property type="match status" value="1"/>
</dbReference>
<dbReference type="STRING" id="753702.SAMN04488102_101216"/>
<evidence type="ECO:0000256" key="11">
    <source>
        <dbReference type="PIRNR" id="PIRNR001461"/>
    </source>
</evidence>
<feature type="active site" description="Proton acceptor" evidence="10 12">
    <location>
        <position position="33"/>
    </location>
</feature>
<keyword evidence="8 10" id="KW-0479">Metal-binding</keyword>
<evidence type="ECO:0000313" key="15">
    <source>
        <dbReference type="EMBL" id="SFB87520.1"/>
    </source>
</evidence>
<dbReference type="GO" id="GO:0004750">
    <property type="term" value="F:D-ribulose-phosphate 3-epimerase activity"/>
    <property type="evidence" value="ECO:0007669"/>
    <property type="project" value="UniProtKB-UniRule"/>
</dbReference>
<dbReference type="GO" id="GO:0005737">
    <property type="term" value="C:cytoplasm"/>
    <property type="evidence" value="ECO:0007669"/>
    <property type="project" value="UniProtKB-ARBA"/>
</dbReference>
<evidence type="ECO:0000256" key="4">
    <source>
        <dbReference type="ARBA" id="ARBA00001947"/>
    </source>
</evidence>
<feature type="binding site" evidence="10 13">
    <location>
        <position position="64"/>
    </location>
    <ligand>
        <name>a divalent metal cation</name>
        <dbReference type="ChEBI" id="CHEBI:60240"/>
    </ligand>
</feature>
<feature type="binding site" evidence="10 13">
    <location>
        <position position="173"/>
    </location>
    <ligand>
        <name>a divalent metal cation</name>
        <dbReference type="ChEBI" id="CHEBI:60240"/>
    </ligand>
</feature>
<accession>A0A1I1ERH4</accession>
<evidence type="ECO:0000256" key="6">
    <source>
        <dbReference type="ARBA" id="ARBA00009541"/>
    </source>
</evidence>
<reference evidence="16" key="1">
    <citation type="submission" date="2016-10" db="EMBL/GenBank/DDBJ databases">
        <authorList>
            <person name="Varghese N."/>
            <person name="Submissions S."/>
        </authorList>
    </citation>
    <scope>NUCLEOTIDE SEQUENCE [LARGE SCALE GENOMIC DNA]</scope>
    <source>
        <strain evidence="16">DSM 23664</strain>
    </source>
</reference>
<evidence type="ECO:0000256" key="3">
    <source>
        <dbReference type="ARBA" id="ARBA00001941"/>
    </source>
</evidence>
<evidence type="ECO:0000256" key="8">
    <source>
        <dbReference type="ARBA" id="ARBA00022723"/>
    </source>
</evidence>
<feature type="binding site" evidence="10 13">
    <location>
        <position position="31"/>
    </location>
    <ligand>
        <name>a divalent metal cation</name>
        <dbReference type="ChEBI" id="CHEBI:60240"/>
    </ligand>
</feature>
<dbReference type="PIRSF" id="PIRSF001461">
    <property type="entry name" value="RPE"/>
    <property type="match status" value="1"/>
</dbReference>
<dbReference type="InterPro" id="IPR026019">
    <property type="entry name" value="Ribul_P_3_epim"/>
</dbReference>
<comment type="cofactor">
    <cofactor evidence="5">
        <name>Fe(2+)</name>
        <dbReference type="ChEBI" id="CHEBI:29033"/>
    </cofactor>
</comment>
<evidence type="ECO:0000256" key="12">
    <source>
        <dbReference type="PIRSR" id="PIRSR001461-1"/>
    </source>
</evidence>
<dbReference type="FunFam" id="3.20.20.70:FF:000004">
    <property type="entry name" value="Ribulose-phosphate 3-epimerase"/>
    <property type="match status" value="1"/>
</dbReference>
<comment type="similarity">
    <text evidence="6 10 11">Belongs to the ribulose-phosphate 3-epimerase family.</text>
</comment>
<feature type="active site" description="Proton donor" evidence="10 12">
    <location>
        <position position="173"/>
    </location>
</feature>
<dbReference type="InterPro" id="IPR013785">
    <property type="entry name" value="Aldolase_TIM"/>
</dbReference>
<dbReference type="RefSeq" id="WP_091527954.1">
    <property type="nucleotide sequence ID" value="NZ_FOLT01000001.1"/>
</dbReference>
<keyword evidence="13" id="KW-0170">Cobalt</keyword>
<feature type="binding site" evidence="10 14">
    <location>
        <begin position="140"/>
        <end position="143"/>
    </location>
    <ligand>
        <name>substrate</name>
    </ligand>
</feature>
<comment type="cofactor">
    <cofactor evidence="10 13">
        <name>a divalent metal cation</name>
        <dbReference type="ChEBI" id="CHEBI:60240"/>
    </cofactor>
    <text evidence="10 13">Binds 1 divalent metal cation per subunit.</text>
</comment>
<dbReference type="GO" id="GO:0046872">
    <property type="term" value="F:metal ion binding"/>
    <property type="evidence" value="ECO:0007669"/>
    <property type="project" value="UniProtKB-UniRule"/>
</dbReference>
<feature type="binding site" evidence="10 13">
    <location>
        <position position="33"/>
    </location>
    <ligand>
        <name>a divalent metal cation</name>
        <dbReference type="ChEBI" id="CHEBI:60240"/>
    </ligand>
</feature>
<dbReference type="EMBL" id="FOLT01000001">
    <property type="protein sequence ID" value="SFB87520.1"/>
    <property type="molecule type" value="Genomic_DNA"/>
</dbReference>
<sequence>MKIAPSILSADFANLKDDILTAQEGGADWIHVDSMDGHFVPNLTFGANVVKAIRPYTSLPIDCHLMVENPENFVEDFAQAGANYISIQYESTAHINLALQLIKSFDVKAGIVINPSTPVSLLEDVLSMVDMVLVMTVNPGFGGQSFIPETLNKIRKLDQMRTENNYDFLIEVDGGINPETIKECAEAGANVFVAGSYVFNSEDPGERIEALKNAVRASD</sequence>
<dbReference type="Gene3D" id="3.20.20.70">
    <property type="entry name" value="Aldolase class I"/>
    <property type="match status" value="1"/>
</dbReference>
<dbReference type="InterPro" id="IPR011060">
    <property type="entry name" value="RibuloseP-bd_barrel"/>
</dbReference>
<comment type="catalytic activity">
    <reaction evidence="1 10 11">
        <text>D-ribulose 5-phosphate = D-xylulose 5-phosphate</text>
        <dbReference type="Rhea" id="RHEA:13677"/>
        <dbReference type="ChEBI" id="CHEBI:57737"/>
        <dbReference type="ChEBI" id="CHEBI:58121"/>
        <dbReference type="EC" id="5.1.3.1"/>
    </reaction>
</comment>
<evidence type="ECO:0000256" key="10">
    <source>
        <dbReference type="HAMAP-Rule" id="MF_02227"/>
    </source>
</evidence>
<protein>
    <recommendedName>
        <fullName evidence="7 10">Ribulose-phosphate 3-epimerase</fullName>
        <ecNumber evidence="7 10">5.1.3.1</ecNumber>
    </recommendedName>
</protein>
<feature type="binding site" evidence="10 14">
    <location>
        <begin position="195"/>
        <end position="196"/>
    </location>
    <ligand>
        <name>substrate</name>
    </ligand>
</feature>
<dbReference type="GO" id="GO:0006098">
    <property type="term" value="P:pentose-phosphate shunt"/>
    <property type="evidence" value="ECO:0007669"/>
    <property type="project" value="UniProtKB-UniRule"/>
</dbReference>
<organism evidence="15 16">
    <name type="scientific">Alkalibacterium subtropicum</name>
    <dbReference type="NCBI Taxonomy" id="753702"/>
    <lineage>
        <taxon>Bacteria</taxon>
        <taxon>Bacillati</taxon>
        <taxon>Bacillota</taxon>
        <taxon>Bacilli</taxon>
        <taxon>Lactobacillales</taxon>
        <taxon>Carnobacteriaceae</taxon>
        <taxon>Alkalibacterium</taxon>
    </lineage>
</organism>
<dbReference type="InterPro" id="IPR000056">
    <property type="entry name" value="Ribul_P_3_epim-like"/>
</dbReference>
<comment type="cofactor">
    <cofactor evidence="4">
        <name>Zn(2+)</name>
        <dbReference type="ChEBI" id="CHEBI:29105"/>
    </cofactor>
</comment>
<keyword evidence="13" id="KW-0464">Manganese</keyword>
<evidence type="ECO:0000256" key="14">
    <source>
        <dbReference type="PIRSR" id="PIRSR001461-3"/>
    </source>
</evidence>
<comment type="cofactor">
    <cofactor evidence="3">
        <name>Co(2+)</name>
        <dbReference type="ChEBI" id="CHEBI:48828"/>
    </cofactor>
</comment>
<keyword evidence="10 11" id="KW-0119">Carbohydrate metabolism</keyword>
<dbReference type="NCBIfam" id="NF004076">
    <property type="entry name" value="PRK05581.1-4"/>
    <property type="match status" value="1"/>
</dbReference>
<dbReference type="EC" id="5.1.3.1" evidence="7 10"/>
<evidence type="ECO:0000256" key="2">
    <source>
        <dbReference type="ARBA" id="ARBA00001936"/>
    </source>
</evidence>
<evidence type="ECO:0000256" key="7">
    <source>
        <dbReference type="ARBA" id="ARBA00013188"/>
    </source>
</evidence>
<comment type="cofactor">
    <cofactor evidence="2">
        <name>Mn(2+)</name>
        <dbReference type="ChEBI" id="CHEBI:29035"/>
    </cofactor>
</comment>
<dbReference type="PANTHER" id="PTHR11749">
    <property type="entry name" value="RIBULOSE-5-PHOSPHATE-3-EPIMERASE"/>
    <property type="match status" value="1"/>
</dbReference>
<comment type="pathway">
    <text evidence="10">Carbohydrate degradation.</text>
</comment>
<feature type="binding site" evidence="10 14">
    <location>
        <position position="6"/>
    </location>
    <ligand>
        <name>substrate</name>
    </ligand>
</feature>
<evidence type="ECO:0000256" key="9">
    <source>
        <dbReference type="ARBA" id="ARBA00023235"/>
    </source>
</evidence>
<evidence type="ECO:0000256" key="13">
    <source>
        <dbReference type="PIRSR" id="PIRSR001461-2"/>
    </source>
</evidence>
<feature type="binding site" evidence="10">
    <location>
        <begin position="173"/>
        <end position="175"/>
    </location>
    <ligand>
        <name>substrate</name>
    </ligand>
</feature>
<gene>
    <name evidence="10" type="primary">rpe</name>
    <name evidence="15" type="ORF">SAMN04488102_101216</name>
</gene>
<comment type="function">
    <text evidence="10">Catalyzes the reversible epimerization of D-ribulose 5-phosphate to D-xylulose 5-phosphate.</text>
</comment>
<dbReference type="Proteomes" id="UP000199612">
    <property type="component" value="Unassembled WGS sequence"/>
</dbReference>
<keyword evidence="13" id="KW-0862">Zinc</keyword>
<name>A0A1I1ERH4_9LACT</name>